<comment type="caution">
    <text evidence="1">The sequence shown here is derived from an EMBL/GenBank/DDBJ whole genome shotgun (WGS) entry which is preliminary data.</text>
</comment>
<dbReference type="RefSeq" id="WP_185674771.1">
    <property type="nucleotide sequence ID" value="NZ_JACHVB010000014.1"/>
</dbReference>
<dbReference type="EMBL" id="JACHVB010000014">
    <property type="protein sequence ID" value="MBC2593772.1"/>
    <property type="molecule type" value="Genomic_DNA"/>
</dbReference>
<keyword evidence="2" id="KW-1185">Reference proteome</keyword>
<evidence type="ECO:0000313" key="1">
    <source>
        <dbReference type="EMBL" id="MBC2593772.1"/>
    </source>
</evidence>
<organism evidence="1 2">
    <name type="scientific">Ruficoccus amylovorans</name>
    <dbReference type="NCBI Taxonomy" id="1804625"/>
    <lineage>
        <taxon>Bacteria</taxon>
        <taxon>Pseudomonadati</taxon>
        <taxon>Verrucomicrobiota</taxon>
        <taxon>Opitutia</taxon>
        <taxon>Puniceicoccales</taxon>
        <taxon>Cerasicoccaceae</taxon>
        <taxon>Ruficoccus</taxon>
    </lineage>
</organism>
<protein>
    <submittedName>
        <fullName evidence="1">Uncharacterized protein</fullName>
    </submittedName>
</protein>
<evidence type="ECO:0000313" key="2">
    <source>
        <dbReference type="Proteomes" id="UP000546464"/>
    </source>
</evidence>
<accession>A0A842HBH8</accession>
<dbReference type="Proteomes" id="UP000546464">
    <property type="component" value="Unassembled WGS sequence"/>
</dbReference>
<gene>
    <name evidence="1" type="ORF">H5P28_05805</name>
</gene>
<proteinExistence type="predicted"/>
<sequence>MSINSEAAEKVLQKDLENVIKKVAGGKTLTSAERARVEALAAGSQDSTTYAKNLVQLAEILGVTRRTLSSWRKMEGAPEPLPNGEHEVARWREFIRIRGLKGSNDVGHPTEALKARRLLVDIEERELRLSIKRGDYLHREDVRRAVLEGLARLFAILHKRLEDELPPLSCGKDAVGIREENARAIDEARREAYEFFQGWTGS</sequence>
<name>A0A842HBH8_9BACT</name>
<reference evidence="1 2" key="1">
    <citation type="submission" date="2020-07" db="EMBL/GenBank/DDBJ databases">
        <authorList>
            <person name="Feng X."/>
        </authorList>
    </citation>
    <scope>NUCLEOTIDE SEQUENCE [LARGE SCALE GENOMIC DNA]</scope>
    <source>
        <strain evidence="1 2">JCM31066</strain>
    </source>
</reference>
<dbReference type="AlphaFoldDB" id="A0A842HBH8"/>